<dbReference type="Proteomes" id="UP000440578">
    <property type="component" value="Unassembled WGS sequence"/>
</dbReference>
<dbReference type="Pfam" id="PF00085">
    <property type="entry name" value="Thioredoxin"/>
    <property type="match status" value="4"/>
</dbReference>
<dbReference type="PROSITE" id="PS50076">
    <property type="entry name" value="DNAJ_2"/>
    <property type="match status" value="1"/>
</dbReference>
<dbReference type="PANTHER" id="PTHR44340">
    <property type="entry name" value="DNAJ HOMOLOG SUBFAMILY C MEMBER 10"/>
    <property type="match status" value="1"/>
</dbReference>
<dbReference type="SUPFAM" id="SSF52833">
    <property type="entry name" value="Thioredoxin-like"/>
    <property type="match status" value="4"/>
</dbReference>
<dbReference type="InterPro" id="IPR001623">
    <property type="entry name" value="DnaJ_domain"/>
</dbReference>
<evidence type="ECO:0000313" key="5">
    <source>
        <dbReference type="EMBL" id="KAF0293394.1"/>
    </source>
</evidence>
<feature type="domain" description="J" evidence="3">
    <location>
        <begin position="25"/>
        <end position="90"/>
    </location>
</feature>
<evidence type="ECO:0000313" key="6">
    <source>
        <dbReference type="Proteomes" id="UP000440578"/>
    </source>
</evidence>
<feature type="signal peptide" evidence="2">
    <location>
        <begin position="1"/>
        <end position="22"/>
    </location>
</feature>
<dbReference type="InterPro" id="IPR013766">
    <property type="entry name" value="Thioredoxin_domain"/>
</dbReference>
<gene>
    <name evidence="5" type="primary">Dnajc10</name>
    <name evidence="5" type="ORF">FJT64_008786</name>
</gene>
<dbReference type="GO" id="GO:0051787">
    <property type="term" value="F:misfolded protein binding"/>
    <property type="evidence" value="ECO:0007669"/>
    <property type="project" value="TreeGrafter"/>
</dbReference>
<protein>
    <recommendedName>
        <fullName evidence="1">DnaJ homolog subfamily C member 10</fullName>
    </recommendedName>
</protein>
<dbReference type="PANTHER" id="PTHR44340:SF1">
    <property type="entry name" value="DNAJ HOMOLOG SUBFAMILY C MEMBER 10"/>
    <property type="match status" value="1"/>
</dbReference>
<dbReference type="GO" id="GO:0016671">
    <property type="term" value="F:oxidoreductase activity, acting on a sulfur group of donors, disulfide as acceptor"/>
    <property type="evidence" value="ECO:0007669"/>
    <property type="project" value="TreeGrafter"/>
</dbReference>
<dbReference type="GO" id="GO:0015035">
    <property type="term" value="F:protein-disulfide reductase activity"/>
    <property type="evidence" value="ECO:0007669"/>
    <property type="project" value="TreeGrafter"/>
</dbReference>
<dbReference type="SMART" id="SM00271">
    <property type="entry name" value="DnaJ"/>
    <property type="match status" value="1"/>
</dbReference>
<feature type="domain" description="Thioredoxin" evidence="4">
    <location>
        <begin position="663"/>
        <end position="773"/>
    </location>
</feature>
<keyword evidence="6" id="KW-1185">Reference proteome</keyword>
<evidence type="ECO:0000259" key="3">
    <source>
        <dbReference type="PROSITE" id="PS50076"/>
    </source>
</evidence>
<dbReference type="InterPro" id="IPR052460">
    <property type="entry name" value="ER_disulfide_reductase"/>
</dbReference>
<name>A0A6A4VPC4_AMPAM</name>
<sequence length="794" mass="89158">MKVLQSVSCILFVAFVSHFVGGSEDFYKVLNISKDATNRELRKAFKKAALEYHPDKNKDDPEAHNKFLLINRAYETLKDPDLRKRYDLFGEESGSSGNRRQYQSWSYYHDNFGIYDDDPEIITLDRTEFEQTVVQADDIWFINFYSPGCSHCHDLAPEWRRMARELENVIRVGAVNCAEERSLCRQQGIHGYPTLLFYPERERYEGDRIAERLVRHVLRRLSAAPIDVDASNVAHLSRRSAVLAERPWLLFFEGGEERPTPASEDTRLKVAAMMDGVVNVGQVSCAESELCDTLQPPGAVVYYPAGEVTADSGQTIDSLDAQEIAAAALRLLPPLPTLTEEEYQSMRASLRKDRDGGALPWLVELAADLAPTMELVRLPTLLASTSFARLDCSTLAHLCKQLHVSKYPAFVLFKPAARGGGYELFHGRATAHRVAAFARDAAAASLSVLGPEELESALRDGQPRVVDFFAPWCPPCMRLMPELRKASAQQSALPFGSVDCTAHAALCSRYNIRSYPTVIVYNKSEPHVYRGPHTADGLLDFIEDTLRPAVVALNDHVQQELARRRPADQLWVIDFYAGWCGPCVQFAPEYRRAARLLKQHNVPAVVAMVDCAEHRTFCAEQDVRSYPTVRLYRPGKGGLHSYSVYSGHRDAESLLDWTLRFLPDPVTELAESEFVPRVLDGPGPWLVDFYTPWCGHCQMFAPKFQLVARSLEGEVRCGKVDCQQYPRLCQNAGVRAYPTLKVYEGGGRLDMVGTEVVSLEPEKIVRFVRGHLVQAASGQRRSGQAGERQPRDEL</sequence>
<reference evidence="5 6" key="1">
    <citation type="submission" date="2019-07" db="EMBL/GenBank/DDBJ databases">
        <title>Draft genome assembly of a fouling barnacle, Amphibalanus amphitrite (Darwin, 1854): The first reference genome for Thecostraca.</title>
        <authorList>
            <person name="Kim W."/>
        </authorList>
    </citation>
    <scope>NUCLEOTIDE SEQUENCE [LARGE SCALE GENOMIC DNA]</scope>
    <source>
        <strain evidence="5">SNU_AA5</strain>
        <tissue evidence="5">Soma without cirri and trophi</tissue>
    </source>
</reference>
<dbReference type="PROSITE" id="PS51352">
    <property type="entry name" value="THIOREDOXIN_2"/>
    <property type="match status" value="4"/>
</dbReference>
<dbReference type="GO" id="GO:0036498">
    <property type="term" value="P:IRE1-mediated unfolded protein response"/>
    <property type="evidence" value="ECO:0007669"/>
    <property type="project" value="TreeGrafter"/>
</dbReference>
<dbReference type="Gene3D" id="3.40.30.10">
    <property type="entry name" value="Glutaredoxin"/>
    <property type="match status" value="6"/>
</dbReference>
<feature type="chain" id="PRO_5025618391" description="DnaJ homolog subfamily C member 10" evidence="2">
    <location>
        <begin position="23"/>
        <end position="794"/>
    </location>
</feature>
<comment type="caution">
    <text evidence="5">The sequence shown here is derived from an EMBL/GenBank/DDBJ whole genome shotgun (WGS) entry which is preliminary data.</text>
</comment>
<dbReference type="Gene3D" id="1.10.287.110">
    <property type="entry name" value="DnaJ domain"/>
    <property type="match status" value="1"/>
</dbReference>
<dbReference type="AlphaFoldDB" id="A0A6A4VPC4"/>
<dbReference type="PROSITE" id="PS00194">
    <property type="entry name" value="THIOREDOXIN_1"/>
    <property type="match status" value="3"/>
</dbReference>
<dbReference type="PRINTS" id="PR00421">
    <property type="entry name" value="THIOREDOXIN"/>
</dbReference>
<dbReference type="FunFam" id="1.10.287.110:FF:000029">
    <property type="entry name" value="DnaJ homolog subfamily C member 10"/>
    <property type="match status" value="1"/>
</dbReference>
<evidence type="ECO:0000256" key="1">
    <source>
        <dbReference type="ARBA" id="ARBA00020920"/>
    </source>
</evidence>
<feature type="domain" description="Thioredoxin" evidence="4">
    <location>
        <begin position="551"/>
        <end position="657"/>
    </location>
</feature>
<organism evidence="5 6">
    <name type="scientific">Amphibalanus amphitrite</name>
    <name type="common">Striped barnacle</name>
    <name type="synonym">Balanus amphitrite</name>
    <dbReference type="NCBI Taxonomy" id="1232801"/>
    <lineage>
        <taxon>Eukaryota</taxon>
        <taxon>Metazoa</taxon>
        <taxon>Ecdysozoa</taxon>
        <taxon>Arthropoda</taxon>
        <taxon>Crustacea</taxon>
        <taxon>Multicrustacea</taxon>
        <taxon>Cirripedia</taxon>
        <taxon>Thoracica</taxon>
        <taxon>Thoracicalcarea</taxon>
        <taxon>Balanomorpha</taxon>
        <taxon>Balanoidea</taxon>
        <taxon>Balanidae</taxon>
        <taxon>Amphibalaninae</taxon>
        <taxon>Amphibalanus</taxon>
    </lineage>
</organism>
<evidence type="ECO:0000256" key="2">
    <source>
        <dbReference type="SAM" id="SignalP"/>
    </source>
</evidence>
<feature type="domain" description="Thioredoxin" evidence="4">
    <location>
        <begin position="432"/>
        <end position="547"/>
    </location>
</feature>
<dbReference type="InterPro" id="IPR017937">
    <property type="entry name" value="Thioredoxin_CS"/>
</dbReference>
<keyword evidence="2" id="KW-0732">Signal</keyword>
<dbReference type="GO" id="GO:0005788">
    <property type="term" value="C:endoplasmic reticulum lumen"/>
    <property type="evidence" value="ECO:0007669"/>
    <property type="project" value="TreeGrafter"/>
</dbReference>
<dbReference type="CDD" id="cd06257">
    <property type="entry name" value="DnaJ"/>
    <property type="match status" value="1"/>
</dbReference>
<proteinExistence type="predicted"/>
<dbReference type="OrthoDB" id="5810603at2759"/>
<dbReference type="InterPro" id="IPR036249">
    <property type="entry name" value="Thioredoxin-like_sf"/>
</dbReference>
<feature type="domain" description="Thioredoxin" evidence="4">
    <location>
        <begin position="112"/>
        <end position="223"/>
    </location>
</feature>
<dbReference type="PRINTS" id="PR00625">
    <property type="entry name" value="JDOMAIN"/>
</dbReference>
<dbReference type="SUPFAM" id="SSF46565">
    <property type="entry name" value="Chaperone J-domain"/>
    <property type="match status" value="1"/>
</dbReference>
<dbReference type="InterPro" id="IPR036869">
    <property type="entry name" value="J_dom_sf"/>
</dbReference>
<accession>A0A6A4VPC4</accession>
<dbReference type="EMBL" id="VIIS01001750">
    <property type="protein sequence ID" value="KAF0293394.1"/>
    <property type="molecule type" value="Genomic_DNA"/>
</dbReference>
<evidence type="ECO:0000259" key="4">
    <source>
        <dbReference type="PROSITE" id="PS51352"/>
    </source>
</evidence>
<dbReference type="Pfam" id="PF00226">
    <property type="entry name" value="DnaJ"/>
    <property type="match status" value="1"/>
</dbReference>